<evidence type="ECO:0000313" key="3">
    <source>
        <dbReference type="Proteomes" id="UP000542720"/>
    </source>
</evidence>
<dbReference type="AlphaFoldDB" id="A0A7W4LNW4"/>
<reference evidence="2 3" key="1">
    <citation type="submission" date="2020-08" db="EMBL/GenBank/DDBJ databases">
        <authorList>
            <person name="Kim C.M."/>
        </authorList>
    </citation>
    <scope>NUCLEOTIDE SEQUENCE [LARGE SCALE GENOMIC DNA]</scope>
    <source>
        <strain evidence="2 3">UL070</strain>
    </source>
</reference>
<keyword evidence="3" id="KW-1185">Reference proteome</keyword>
<name>A0A7W4LNW4_9GAMM</name>
<keyword evidence="1" id="KW-0472">Membrane</keyword>
<sequence>MNPFQPSEDDLHAYLDGRLNAAQRQAVDSYLAANPEVAAQVAGWRRDAQNLRAALANLQLTGSNPQLDPAAIRRRQRARQQRRLATAAALVVALGIGGTGGWQARNQTLLAANPPMQDALEAHRLFALDQASAVDVKASQPAALQSWLDQRFSHASRLPDLSAYGLHPVGGRLLTTEQGPAALLLFEDDQGQRISLYLRAPGALYADMPAGERQDGELQARYWSRAGYNYALVSRSNDPRSAPLQQALRL</sequence>
<accession>A0A7W4LNW4</accession>
<proteinExistence type="predicted"/>
<keyword evidence="1" id="KW-0812">Transmembrane</keyword>
<dbReference type="Proteomes" id="UP000542720">
    <property type="component" value="Unassembled WGS sequence"/>
</dbReference>
<feature type="transmembrane region" description="Helical" evidence="1">
    <location>
        <begin position="84"/>
        <end position="104"/>
    </location>
</feature>
<dbReference type="EMBL" id="JACJUD010000005">
    <property type="protein sequence ID" value="MBB2496630.1"/>
    <property type="molecule type" value="Genomic_DNA"/>
</dbReference>
<protein>
    <submittedName>
        <fullName evidence="2">Anti-sigma factor</fullName>
    </submittedName>
</protein>
<comment type="caution">
    <text evidence="2">The sequence shown here is derived from an EMBL/GenBank/DDBJ whole genome shotgun (WGS) entry which is preliminary data.</text>
</comment>
<evidence type="ECO:0000313" key="2">
    <source>
        <dbReference type="EMBL" id="MBB2496630.1"/>
    </source>
</evidence>
<dbReference type="RefSeq" id="WP_183090161.1">
    <property type="nucleotide sequence ID" value="NZ_JACJUD010000005.1"/>
</dbReference>
<organism evidence="2 3">
    <name type="scientific">Aquipseudomonas ullengensis</name>
    <dbReference type="NCBI Taxonomy" id="2759166"/>
    <lineage>
        <taxon>Bacteria</taxon>
        <taxon>Pseudomonadati</taxon>
        <taxon>Pseudomonadota</taxon>
        <taxon>Gammaproteobacteria</taxon>
        <taxon>Pseudomonadales</taxon>
        <taxon>Pseudomonadaceae</taxon>
        <taxon>Aquipseudomonas</taxon>
    </lineage>
</organism>
<evidence type="ECO:0000256" key="1">
    <source>
        <dbReference type="SAM" id="Phobius"/>
    </source>
</evidence>
<keyword evidence="1" id="KW-1133">Transmembrane helix</keyword>
<gene>
    <name evidence="2" type="ORF">H3H51_16530</name>
</gene>